<dbReference type="RefSeq" id="WP_315731846.1">
    <property type="nucleotide sequence ID" value="NZ_JAVYII010000002.1"/>
</dbReference>
<evidence type="ECO:0000256" key="8">
    <source>
        <dbReference type="ARBA" id="ARBA00022842"/>
    </source>
</evidence>
<accession>A0ABU3PT51</accession>
<comment type="similarity">
    <text evidence="3">Belongs to the HAD-like hydrolase superfamily. SerB family.</text>
</comment>
<comment type="cofactor">
    <cofactor evidence="1">
        <name>Mg(2+)</name>
        <dbReference type="ChEBI" id="CHEBI:18420"/>
    </cofactor>
</comment>
<dbReference type="NCBIfam" id="TIGR01488">
    <property type="entry name" value="HAD-SF-IB"/>
    <property type="match status" value="1"/>
</dbReference>
<feature type="domain" description="ACT" evidence="13">
    <location>
        <begin position="13"/>
        <end position="86"/>
    </location>
</feature>
<dbReference type="EMBL" id="JAVYII010000002">
    <property type="protein sequence ID" value="MDT9592415.1"/>
    <property type="molecule type" value="Genomic_DNA"/>
</dbReference>
<evidence type="ECO:0000256" key="2">
    <source>
        <dbReference type="ARBA" id="ARBA00005135"/>
    </source>
</evidence>
<comment type="pathway">
    <text evidence="2">Amino-acid biosynthesis; L-serine biosynthesis; L-serine from 3-phospho-D-glycerate: step 3/3.</text>
</comment>
<keyword evidence="5" id="KW-0028">Amino-acid biosynthesis</keyword>
<comment type="catalytic activity">
    <reaction evidence="11">
        <text>O-phospho-L-serine + H2O = L-serine + phosphate</text>
        <dbReference type="Rhea" id="RHEA:21208"/>
        <dbReference type="ChEBI" id="CHEBI:15377"/>
        <dbReference type="ChEBI" id="CHEBI:33384"/>
        <dbReference type="ChEBI" id="CHEBI:43474"/>
        <dbReference type="ChEBI" id="CHEBI:57524"/>
        <dbReference type="EC" id="3.1.3.3"/>
    </reaction>
</comment>
<evidence type="ECO:0000313" key="15">
    <source>
        <dbReference type="Proteomes" id="UP001268542"/>
    </source>
</evidence>
<protein>
    <recommendedName>
        <fullName evidence="4">phosphoserine phosphatase</fullName>
        <ecNumber evidence="4">3.1.3.3</ecNumber>
    </recommendedName>
    <alternativeName>
        <fullName evidence="10">O-phosphoserine phosphohydrolase</fullName>
    </alternativeName>
</protein>
<dbReference type="InterPro" id="IPR050582">
    <property type="entry name" value="HAD-like_SerB"/>
</dbReference>
<dbReference type="SFLD" id="SFLDG01137">
    <property type="entry name" value="C1.6.1:_Phosphoserine_Phosphat"/>
    <property type="match status" value="1"/>
</dbReference>
<evidence type="ECO:0000313" key="14">
    <source>
        <dbReference type="EMBL" id="MDT9592415.1"/>
    </source>
</evidence>
<keyword evidence="8" id="KW-0460">Magnesium</keyword>
<dbReference type="InterPro" id="IPR023214">
    <property type="entry name" value="HAD_sf"/>
</dbReference>
<dbReference type="PANTHER" id="PTHR43344:SF2">
    <property type="entry name" value="PHOSPHOSERINE PHOSPHATASE"/>
    <property type="match status" value="1"/>
</dbReference>
<dbReference type="Pfam" id="PF13740">
    <property type="entry name" value="ACT_6"/>
    <property type="match status" value="1"/>
</dbReference>
<dbReference type="InterPro" id="IPR004469">
    <property type="entry name" value="PSP"/>
</dbReference>
<dbReference type="EC" id="3.1.3.3" evidence="4"/>
<evidence type="ECO:0000259" key="13">
    <source>
        <dbReference type="PROSITE" id="PS51671"/>
    </source>
</evidence>
<dbReference type="InterPro" id="IPR036412">
    <property type="entry name" value="HAD-like_sf"/>
</dbReference>
<dbReference type="SFLD" id="SFLDS00003">
    <property type="entry name" value="Haloacid_Dehalogenase"/>
    <property type="match status" value="1"/>
</dbReference>
<dbReference type="CDD" id="cd07500">
    <property type="entry name" value="HAD_PSP"/>
    <property type="match status" value="1"/>
</dbReference>
<keyword evidence="15" id="KW-1185">Reference proteome</keyword>
<dbReference type="CDD" id="cd04870">
    <property type="entry name" value="ACT_PSP_1"/>
    <property type="match status" value="1"/>
</dbReference>
<proteinExistence type="inferred from homology"/>
<dbReference type="PANTHER" id="PTHR43344">
    <property type="entry name" value="PHOSPHOSERINE PHOSPHATASE"/>
    <property type="match status" value="1"/>
</dbReference>
<dbReference type="InterPro" id="IPR002912">
    <property type="entry name" value="ACT_dom"/>
</dbReference>
<keyword evidence="6" id="KW-0479">Metal-binding</keyword>
<dbReference type="SFLD" id="SFLDF00029">
    <property type="entry name" value="phosphoserine_phosphatase"/>
    <property type="match status" value="1"/>
</dbReference>
<evidence type="ECO:0000256" key="10">
    <source>
        <dbReference type="ARBA" id="ARBA00031693"/>
    </source>
</evidence>
<evidence type="ECO:0000256" key="1">
    <source>
        <dbReference type="ARBA" id="ARBA00001946"/>
    </source>
</evidence>
<dbReference type="InterPro" id="IPR049148">
    <property type="entry name" value="PSP_ACT"/>
</dbReference>
<name>A0ABU3PT51_9ACTN</name>
<organism evidence="14 15">
    <name type="scientific">Nocardioides imazamoxiresistens</name>
    <dbReference type="NCBI Taxonomy" id="3231893"/>
    <lineage>
        <taxon>Bacteria</taxon>
        <taxon>Bacillati</taxon>
        <taxon>Actinomycetota</taxon>
        <taxon>Actinomycetes</taxon>
        <taxon>Propionibacteriales</taxon>
        <taxon>Nocardioidaceae</taxon>
        <taxon>Nocardioides</taxon>
    </lineage>
</organism>
<dbReference type="SUPFAM" id="SSF55021">
    <property type="entry name" value="ACT-like"/>
    <property type="match status" value="1"/>
</dbReference>
<dbReference type="GO" id="GO:0016787">
    <property type="term" value="F:hydrolase activity"/>
    <property type="evidence" value="ECO:0007669"/>
    <property type="project" value="UniProtKB-KW"/>
</dbReference>
<evidence type="ECO:0000256" key="4">
    <source>
        <dbReference type="ARBA" id="ARBA00012640"/>
    </source>
</evidence>
<gene>
    <name evidence="14" type="primary">serB</name>
    <name evidence="14" type="ORF">RDV89_05015</name>
</gene>
<dbReference type="SUPFAM" id="SSF56784">
    <property type="entry name" value="HAD-like"/>
    <property type="match status" value="1"/>
</dbReference>
<evidence type="ECO:0000256" key="7">
    <source>
        <dbReference type="ARBA" id="ARBA00022801"/>
    </source>
</evidence>
<reference evidence="14 15" key="1">
    <citation type="submission" date="2023-08" db="EMBL/GenBank/DDBJ databases">
        <title>Nocardioides seae sp. nov., a bacterium isolated from a soil.</title>
        <authorList>
            <person name="Wang X."/>
        </authorList>
    </citation>
    <scope>NUCLEOTIDE SEQUENCE [LARGE SCALE GENOMIC DNA]</scope>
    <source>
        <strain evidence="14 15">YZH12</strain>
    </source>
</reference>
<evidence type="ECO:0000256" key="3">
    <source>
        <dbReference type="ARBA" id="ARBA00009184"/>
    </source>
</evidence>
<dbReference type="PROSITE" id="PS51671">
    <property type="entry name" value="ACT"/>
    <property type="match status" value="1"/>
</dbReference>
<keyword evidence="9" id="KW-0718">Serine biosynthesis</keyword>
<evidence type="ECO:0000256" key="12">
    <source>
        <dbReference type="ARBA" id="ARBA00048523"/>
    </source>
</evidence>
<evidence type="ECO:0000256" key="9">
    <source>
        <dbReference type="ARBA" id="ARBA00023299"/>
    </source>
</evidence>
<dbReference type="NCBIfam" id="TIGR00338">
    <property type="entry name" value="serB"/>
    <property type="match status" value="1"/>
</dbReference>
<dbReference type="Proteomes" id="UP001268542">
    <property type="component" value="Unassembled WGS sequence"/>
</dbReference>
<dbReference type="Gene3D" id="3.40.50.1000">
    <property type="entry name" value="HAD superfamily/HAD-like"/>
    <property type="match status" value="1"/>
</dbReference>
<evidence type="ECO:0000256" key="5">
    <source>
        <dbReference type="ARBA" id="ARBA00022605"/>
    </source>
</evidence>
<dbReference type="Gene3D" id="3.30.70.260">
    <property type="match status" value="2"/>
</dbReference>
<dbReference type="Pfam" id="PF12710">
    <property type="entry name" value="HAD"/>
    <property type="match status" value="1"/>
</dbReference>
<dbReference type="SFLD" id="SFLDG01136">
    <property type="entry name" value="C1.6:_Phosphoserine_Phosphatas"/>
    <property type="match status" value="1"/>
</dbReference>
<comment type="catalytic activity">
    <reaction evidence="12">
        <text>O-phospho-D-serine + H2O = D-serine + phosphate</text>
        <dbReference type="Rhea" id="RHEA:24873"/>
        <dbReference type="ChEBI" id="CHEBI:15377"/>
        <dbReference type="ChEBI" id="CHEBI:35247"/>
        <dbReference type="ChEBI" id="CHEBI:43474"/>
        <dbReference type="ChEBI" id="CHEBI:58680"/>
        <dbReference type="EC" id="3.1.3.3"/>
    </reaction>
</comment>
<sequence length="408" mass="42492">MSTDRLPGSDTVLVTLTGKDRPGVTSSLLATLAGAGVDVVDVEQIVLRGRLILGVLVTAPDDVTGLTEALERAADDLDMQVEVEQGTGDNSRRGAGRVHVSVIGAPLQAEALAAITGRIADSGANIDRIERMARYPVTAIDLHVSGTDPERLREVVAAEAARQGVDVAVQPANLLRRGMRLIVMDVDSTLIQGEVIEMLAAHAGCEAEVAAVTEAAMRGELDFEESLRRRVARLEGVEASALDSVYAGIRLAPGARTMVRTLKRLGYRFAIVSGGFSQVTDRLAADLGIDFARANELEIADGRLTGRIVGPVVDRAGKAAALRQFAAEVGVPVEATIAVGDGANDLDMLGAAGLGIAFNAKPAVREAAEVAVNVPYLDTIVYLLGISREEVEAADAAAGLVTPAPGVD</sequence>
<keyword evidence="7 14" id="KW-0378">Hydrolase</keyword>
<dbReference type="InterPro" id="IPR045865">
    <property type="entry name" value="ACT-like_dom_sf"/>
</dbReference>
<evidence type="ECO:0000256" key="11">
    <source>
        <dbReference type="ARBA" id="ARBA00048138"/>
    </source>
</evidence>
<evidence type="ECO:0000256" key="6">
    <source>
        <dbReference type="ARBA" id="ARBA00022723"/>
    </source>
</evidence>
<dbReference type="Pfam" id="PF21086">
    <property type="entry name" value="ACT_PSP_2"/>
    <property type="match status" value="1"/>
</dbReference>
<comment type="caution">
    <text evidence="14">The sequence shown here is derived from an EMBL/GenBank/DDBJ whole genome shotgun (WGS) entry which is preliminary data.</text>
</comment>